<dbReference type="PANTHER" id="PTHR30441">
    <property type="entry name" value="DUF748 DOMAIN-CONTAINING PROTEIN"/>
    <property type="match status" value="1"/>
</dbReference>
<evidence type="ECO:0000256" key="1">
    <source>
        <dbReference type="SAM" id="MobiDB-lite"/>
    </source>
</evidence>
<proteinExistence type="predicted"/>
<organism evidence="3">
    <name type="scientific">marine sediment metagenome</name>
    <dbReference type="NCBI Taxonomy" id="412755"/>
    <lineage>
        <taxon>unclassified sequences</taxon>
        <taxon>metagenomes</taxon>
        <taxon>ecological metagenomes</taxon>
    </lineage>
</organism>
<sequence>MGKKILKIVGVLLILVIAVLIAAPFFLEAKIGDIIKHNVNENVNATLDFSEANLSLVSSFPNAEVAFKDVVLINKAPFEGDTLFKAASLELTMGIMQLFKGTGESIAINNINLDGALVNVVVDKEENANYDIAIASETTTTTEESSTSDGFSFDLQSYEISNSRIYYTDKSTGIAFKLDDFQHKGTGDLSLATSELDTHTDAFVSLEMDSVNYLNKNKIKLDALIGVDLNESKYSFLKNEALLNQLPLVFDGFIKLNENSQEIDLTFKTPSSDFKNFLGVIPEIYSKNIEDVTTTGDFTVNGNFNGIVDETHIPKFNIEIKSDNASFKYPDLPKAVRNVNFDIQLNNKTGITEDTYVDVNKASFMIDEDKFNLTSHITELMGNTKVKAHMDGAMNLANISKAYPVPAEYNLKGMLKADITTAFDMASVEKQQYEKTNTTGDLSVTNFEYNSDELANPVKFNSARLTFNPKTVTLNNLNGTTGTTDFDATGTINNLLGFMFNDEKVEGNFNLKSNTFALSDFMVAETVDPVSTGKNETKSESVAQEEKIKIPSFLDATINAEAKKVVYDNITLSNVTGVLRIKDETATLSNMNAGMFGGKIAFNGDVSTKNETPTFNMKLDLNQLGIQETFASVDLFKTIAPIAKMLNGKLTSDISLSGNLTDDLLPNLLSLSGDLFADIMTEDVNTESSPVLNSLVSNLKFIDLKKLNLKDLKTSLSFKDGIVAVKPFTLNYKDIQINVDGSHSFDQKLNYKATLQVPAKYLGSDITKLIAKIDDTSLNDLTIPVVASIGGLYNSPQVTTDLTSGVKQLTTKLIEVEKQKLINKGTDKAKDLIGGLITGNKTKTDSVNKDGSSTKTSAKDILGGILSTKKDTTSSSAVKKDSTPVNKEKEAVKEKAKDILGGLFGNKKKDTTN</sequence>
<gene>
    <name evidence="3" type="ORF">LCGC14_0051470</name>
</gene>
<dbReference type="Pfam" id="PF05170">
    <property type="entry name" value="AsmA"/>
    <property type="match status" value="1"/>
</dbReference>
<feature type="region of interest" description="Disordered" evidence="1">
    <location>
        <begin position="869"/>
        <end position="894"/>
    </location>
</feature>
<dbReference type="EMBL" id="LAZR01000011">
    <property type="protein sequence ID" value="KKO07805.1"/>
    <property type="molecule type" value="Genomic_DNA"/>
</dbReference>
<evidence type="ECO:0000313" key="3">
    <source>
        <dbReference type="EMBL" id="KKO07805.1"/>
    </source>
</evidence>
<dbReference type="InterPro" id="IPR052894">
    <property type="entry name" value="AsmA-related"/>
</dbReference>
<comment type="caution">
    <text evidence="3">The sequence shown here is derived from an EMBL/GenBank/DDBJ whole genome shotgun (WGS) entry which is preliminary data.</text>
</comment>
<dbReference type="PANTHER" id="PTHR30441:SF8">
    <property type="entry name" value="DUF748 DOMAIN-CONTAINING PROTEIN"/>
    <property type="match status" value="1"/>
</dbReference>
<accession>A0A0F9VUT8</accession>
<name>A0A0F9VUT8_9ZZZZ</name>
<feature type="domain" description="AsmA" evidence="2">
    <location>
        <begin position="4"/>
        <end position="658"/>
    </location>
</feature>
<dbReference type="GO" id="GO:0090313">
    <property type="term" value="P:regulation of protein targeting to membrane"/>
    <property type="evidence" value="ECO:0007669"/>
    <property type="project" value="TreeGrafter"/>
</dbReference>
<reference evidence="3" key="1">
    <citation type="journal article" date="2015" name="Nature">
        <title>Complex archaea that bridge the gap between prokaryotes and eukaryotes.</title>
        <authorList>
            <person name="Spang A."/>
            <person name="Saw J.H."/>
            <person name="Jorgensen S.L."/>
            <person name="Zaremba-Niedzwiedzka K."/>
            <person name="Martijn J."/>
            <person name="Lind A.E."/>
            <person name="van Eijk R."/>
            <person name="Schleper C."/>
            <person name="Guy L."/>
            <person name="Ettema T.J."/>
        </authorList>
    </citation>
    <scope>NUCLEOTIDE SEQUENCE</scope>
</reference>
<dbReference type="GO" id="GO:0005886">
    <property type="term" value="C:plasma membrane"/>
    <property type="evidence" value="ECO:0007669"/>
    <property type="project" value="TreeGrafter"/>
</dbReference>
<evidence type="ECO:0000259" key="2">
    <source>
        <dbReference type="Pfam" id="PF05170"/>
    </source>
</evidence>
<dbReference type="AlphaFoldDB" id="A0A0F9VUT8"/>
<protein>
    <recommendedName>
        <fullName evidence="2">AsmA domain-containing protein</fullName>
    </recommendedName>
</protein>
<dbReference type="InterPro" id="IPR007844">
    <property type="entry name" value="AsmA"/>
</dbReference>